<comment type="caution">
    <text evidence="2">The sequence shown here is derived from an EMBL/GenBank/DDBJ whole genome shotgun (WGS) entry which is preliminary data.</text>
</comment>
<evidence type="ECO:0000313" key="2">
    <source>
        <dbReference type="EMBL" id="GBP78601.1"/>
    </source>
</evidence>
<organism evidence="2 3">
    <name type="scientific">Eumeta variegata</name>
    <name type="common">Bagworm moth</name>
    <name type="synonym">Eumeta japonica</name>
    <dbReference type="NCBI Taxonomy" id="151549"/>
    <lineage>
        <taxon>Eukaryota</taxon>
        <taxon>Metazoa</taxon>
        <taxon>Ecdysozoa</taxon>
        <taxon>Arthropoda</taxon>
        <taxon>Hexapoda</taxon>
        <taxon>Insecta</taxon>
        <taxon>Pterygota</taxon>
        <taxon>Neoptera</taxon>
        <taxon>Endopterygota</taxon>
        <taxon>Lepidoptera</taxon>
        <taxon>Glossata</taxon>
        <taxon>Ditrysia</taxon>
        <taxon>Tineoidea</taxon>
        <taxon>Psychidae</taxon>
        <taxon>Oiketicinae</taxon>
        <taxon>Eumeta</taxon>
    </lineage>
</organism>
<evidence type="ECO:0000256" key="1">
    <source>
        <dbReference type="SAM" id="MobiDB-lite"/>
    </source>
</evidence>
<gene>
    <name evidence="2" type="ORF">EVAR_65029_1</name>
</gene>
<reference evidence="2 3" key="1">
    <citation type="journal article" date="2019" name="Commun. Biol.">
        <title>The bagworm genome reveals a unique fibroin gene that provides high tensile strength.</title>
        <authorList>
            <person name="Kono N."/>
            <person name="Nakamura H."/>
            <person name="Ohtoshi R."/>
            <person name="Tomita M."/>
            <person name="Numata K."/>
            <person name="Arakawa K."/>
        </authorList>
    </citation>
    <scope>NUCLEOTIDE SEQUENCE [LARGE SCALE GENOMIC DNA]</scope>
</reference>
<sequence length="66" mass="7276">MDRYRKGGIGEEQISYPSAASAHGSIRVDIPSSYPSIDWDLNNVPERYPIIESDSGPVLDDNLSHS</sequence>
<dbReference type="EMBL" id="BGZK01001376">
    <property type="protein sequence ID" value="GBP78601.1"/>
    <property type="molecule type" value="Genomic_DNA"/>
</dbReference>
<proteinExistence type="predicted"/>
<name>A0A4C1YQ73_EUMVA</name>
<keyword evidence="3" id="KW-1185">Reference proteome</keyword>
<dbReference type="AlphaFoldDB" id="A0A4C1YQ73"/>
<evidence type="ECO:0000313" key="3">
    <source>
        <dbReference type="Proteomes" id="UP000299102"/>
    </source>
</evidence>
<feature type="region of interest" description="Disordered" evidence="1">
    <location>
        <begin position="1"/>
        <end position="21"/>
    </location>
</feature>
<protein>
    <submittedName>
        <fullName evidence="2">Uncharacterized protein</fullName>
    </submittedName>
</protein>
<accession>A0A4C1YQ73</accession>
<dbReference type="Proteomes" id="UP000299102">
    <property type="component" value="Unassembled WGS sequence"/>
</dbReference>